<dbReference type="InterPro" id="IPR009225">
    <property type="entry name" value="Phage_head_completion_GpL"/>
</dbReference>
<dbReference type="EMBL" id="LXER01000017">
    <property type="protein sequence ID" value="OAT32110.1"/>
    <property type="molecule type" value="Genomic_DNA"/>
</dbReference>
<organism evidence="1 2">
    <name type="scientific">Buttiauxella brennerae ATCC 51605</name>
    <dbReference type="NCBI Taxonomy" id="1354251"/>
    <lineage>
        <taxon>Bacteria</taxon>
        <taxon>Pseudomonadati</taxon>
        <taxon>Pseudomonadota</taxon>
        <taxon>Gammaproteobacteria</taxon>
        <taxon>Enterobacterales</taxon>
        <taxon>Enterobacteriaceae</taxon>
        <taxon>Buttiauxella</taxon>
    </lineage>
</organism>
<gene>
    <name evidence="1" type="ORF">M975_2002</name>
</gene>
<protein>
    <submittedName>
        <fullName evidence="1">Phage head completion-stabilization protein</fullName>
    </submittedName>
</protein>
<keyword evidence="2" id="KW-1185">Reference proteome</keyword>
<evidence type="ECO:0000313" key="2">
    <source>
        <dbReference type="Proteomes" id="UP000078410"/>
    </source>
</evidence>
<name>A0A1B7IQV3_9ENTR</name>
<comment type="caution">
    <text evidence="1">The sequence shown here is derived from an EMBL/GenBank/DDBJ whole genome shotgun (WGS) entry which is preliminary data.</text>
</comment>
<dbReference type="PATRIC" id="fig|1354251.4.peg.2072"/>
<dbReference type="Proteomes" id="UP000078410">
    <property type="component" value="Unassembled WGS sequence"/>
</dbReference>
<sequence>MQQPMKFIAPEPVPDGAKDIITNNPFWPDLDISEFRAEMRTDGTVTPARLRQAVLTAISEVNAELFDFKQRQMIAGYASLADVPADVIDGESQRLQLYRRAVWCWTKATLTERYRDFDATASGNKKADEMVTTVDDLWRDVNWSLSRLQDKPRMIVELI</sequence>
<proteinExistence type="predicted"/>
<reference evidence="1 2" key="1">
    <citation type="submission" date="2016-04" db="EMBL/GenBank/DDBJ databases">
        <title>ATOL: Assembling a taxonomically balanced genome-scale reconstruction of the evolutionary history of the Enterobacteriaceae.</title>
        <authorList>
            <person name="Plunkett G.III."/>
            <person name="Neeno-Eckwall E.C."/>
            <person name="Glasner J.D."/>
            <person name="Perna N.T."/>
        </authorList>
    </citation>
    <scope>NUCLEOTIDE SEQUENCE [LARGE SCALE GENOMIC DNA]</scope>
    <source>
        <strain evidence="1 2">ATCC 51605</strain>
    </source>
</reference>
<dbReference type="AlphaFoldDB" id="A0A1B7IQV3"/>
<dbReference type="Pfam" id="PF05926">
    <property type="entry name" value="Phage_GPL"/>
    <property type="match status" value="1"/>
</dbReference>
<evidence type="ECO:0000313" key="1">
    <source>
        <dbReference type="EMBL" id="OAT32110.1"/>
    </source>
</evidence>
<accession>A0A1B7IQV3</accession>